<dbReference type="Proteomes" id="UP001447516">
    <property type="component" value="Unassembled WGS sequence"/>
</dbReference>
<comment type="caution">
    <text evidence="1">The sequence shown here is derived from an EMBL/GenBank/DDBJ whole genome shotgun (WGS) entry which is preliminary data.</text>
</comment>
<evidence type="ECO:0000313" key="2">
    <source>
        <dbReference type="Proteomes" id="UP001447516"/>
    </source>
</evidence>
<protein>
    <submittedName>
        <fullName evidence="1">Type II toxin-antitoxin system RelE/ParE family toxin</fullName>
    </submittedName>
</protein>
<evidence type="ECO:0000313" key="1">
    <source>
        <dbReference type="EMBL" id="MEN3534352.1"/>
    </source>
</evidence>
<keyword evidence="2" id="KW-1185">Reference proteome</keyword>
<dbReference type="Pfam" id="PF05973">
    <property type="entry name" value="Gp49"/>
    <property type="match status" value="1"/>
</dbReference>
<dbReference type="EMBL" id="JBDJAW010000002">
    <property type="protein sequence ID" value="MEN3534352.1"/>
    <property type="molecule type" value="Genomic_DNA"/>
</dbReference>
<accession>A0ABV0AG79</accession>
<proteinExistence type="predicted"/>
<dbReference type="InterPro" id="IPR009241">
    <property type="entry name" value="HigB-like"/>
</dbReference>
<sequence>MASVFPRDPAPTCAAAGSAAPFQRGRRRIVFVADPDREAILLVAGDKAGRWSGWYHEAIPPAKHRYAQYRADMAKEDRDEPCP</sequence>
<organism evidence="1 2">
    <name type="scientific">Microbispora maris</name>
    <dbReference type="NCBI Taxonomy" id="3144104"/>
    <lineage>
        <taxon>Bacteria</taxon>
        <taxon>Bacillati</taxon>
        <taxon>Actinomycetota</taxon>
        <taxon>Actinomycetes</taxon>
        <taxon>Streptosporangiales</taxon>
        <taxon>Streptosporangiaceae</taxon>
        <taxon>Microbispora</taxon>
    </lineage>
</organism>
<dbReference type="RefSeq" id="WP_346224441.1">
    <property type="nucleotide sequence ID" value="NZ_JBDJAW010000002.1"/>
</dbReference>
<name>A0ABV0AG79_9ACTN</name>
<reference evidence="1 2" key="1">
    <citation type="submission" date="2024-05" db="EMBL/GenBank/DDBJ databases">
        <title>Microbispora sp.ZYX-F-249.</title>
        <authorList>
            <person name="Xie H."/>
        </authorList>
    </citation>
    <scope>NUCLEOTIDE SEQUENCE [LARGE SCALE GENOMIC DNA]</scope>
    <source>
        <strain evidence="1 2">ZYX-F-249</strain>
    </source>
</reference>
<gene>
    <name evidence="1" type="ORF">AAH991_04485</name>
</gene>